<evidence type="ECO:0000313" key="2">
    <source>
        <dbReference type="EMBL" id="KAG5853322.1"/>
    </source>
</evidence>
<dbReference type="EMBL" id="JAFIRN010000003">
    <property type="protein sequence ID" value="KAG5853322.1"/>
    <property type="molecule type" value="Genomic_DNA"/>
</dbReference>
<feature type="compositionally biased region" description="Polar residues" evidence="1">
    <location>
        <begin position="225"/>
        <end position="245"/>
    </location>
</feature>
<protein>
    <submittedName>
        <fullName evidence="2">Uncharacterized protein</fullName>
    </submittedName>
</protein>
<feature type="compositionally biased region" description="Low complexity" evidence="1">
    <location>
        <begin position="52"/>
        <end position="68"/>
    </location>
</feature>
<feature type="region of interest" description="Disordered" evidence="1">
    <location>
        <begin position="206"/>
        <end position="245"/>
    </location>
</feature>
<evidence type="ECO:0000256" key="1">
    <source>
        <dbReference type="SAM" id="MobiDB-lite"/>
    </source>
</evidence>
<sequence>RPAAPGPRRPAGARRGPSAGAPASGPPAGRRRPTGAPACCTAAGSSWGSACPGRSAPGRPAAPGAAGRATGGLGRAQVGGGSRSQAQKSSAQVVGAEPGAGRESSRAMTALAAWKACAMGARTSSAAPRCARRPAATRGRAAPQRRAAGQQVEAADGLLLRDLAVPEVVGGQPALRHGGPAAEGHHGQQVVEHAAAPAVRISVVRGPLRSTRSGTGVPRCGLLRSSATARPTTPQNQSATSSGEK</sequence>
<comment type="caution">
    <text evidence="2">The sequence shown here is derived from an EMBL/GenBank/DDBJ whole genome shotgun (WGS) entry which is preliminary data.</text>
</comment>
<feature type="compositionally biased region" description="Polar residues" evidence="1">
    <location>
        <begin position="83"/>
        <end position="92"/>
    </location>
</feature>
<organism evidence="2 3">
    <name type="scientific">Anguilla anguilla</name>
    <name type="common">European freshwater eel</name>
    <name type="synonym">Muraena anguilla</name>
    <dbReference type="NCBI Taxonomy" id="7936"/>
    <lineage>
        <taxon>Eukaryota</taxon>
        <taxon>Metazoa</taxon>
        <taxon>Chordata</taxon>
        <taxon>Craniata</taxon>
        <taxon>Vertebrata</taxon>
        <taxon>Euteleostomi</taxon>
        <taxon>Actinopterygii</taxon>
        <taxon>Neopterygii</taxon>
        <taxon>Teleostei</taxon>
        <taxon>Anguilliformes</taxon>
        <taxon>Anguillidae</taxon>
        <taxon>Anguilla</taxon>
    </lineage>
</organism>
<feature type="region of interest" description="Disordered" evidence="1">
    <location>
        <begin position="120"/>
        <end position="149"/>
    </location>
</feature>
<evidence type="ECO:0000313" key="3">
    <source>
        <dbReference type="Proteomes" id="UP001044222"/>
    </source>
</evidence>
<reference evidence="2" key="1">
    <citation type="submission" date="2021-01" db="EMBL/GenBank/DDBJ databases">
        <title>A chromosome-scale assembly of European eel, Anguilla anguilla.</title>
        <authorList>
            <person name="Henkel C."/>
            <person name="Jong-Raadsen S.A."/>
            <person name="Dufour S."/>
            <person name="Weltzien F.-A."/>
            <person name="Palstra A.P."/>
            <person name="Pelster B."/>
            <person name="Spaink H.P."/>
            <person name="Van Den Thillart G.E."/>
            <person name="Jansen H."/>
            <person name="Zahm M."/>
            <person name="Klopp C."/>
            <person name="Cedric C."/>
            <person name="Louis A."/>
            <person name="Berthelot C."/>
            <person name="Parey E."/>
            <person name="Roest Crollius H."/>
            <person name="Montfort J."/>
            <person name="Robinson-Rechavi M."/>
            <person name="Bucao C."/>
            <person name="Bouchez O."/>
            <person name="Gislard M."/>
            <person name="Lluch J."/>
            <person name="Milhes M."/>
            <person name="Lampietro C."/>
            <person name="Lopez Roques C."/>
            <person name="Donnadieu C."/>
            <person name="Braasch I."/>
            <person name="Desvignes T."/>
            <person name="Postlethwait J."/>
            <person name="Bobe J."/>
            <person name="Guiguen Y."/>
            <person name="Dirks R."/>
        </authorList>
    </citation>
    <scope>NUCLEOTIDE SEQUENCE</scope>
    <source>
        <strain evidence="2">Tag_6206</strain>
        <tissue evidence="2">Liver</tissue>
    </source>
</reference>
<dbReference type="AlphaFoldDB" id="A0A9D3MQU2"/>
<feature type="compositionally biased region" description="Gly residues" evidence="1">
    <location>
        <begin position="69"/>
        <end position="82"/>
    </location>
</feature>
<feature type="region of interest" description="Disordered" evidence="1">
    <location>
        <begin position="171"/>
        <end position="190"/>
    </location>
</feature>
<gene>
    <name evidence="2" type="ORF">ANANG_G00071960</name>
</gene>
<feature type="region of interest" description="Disordered" evidence="1">
    <location>
        <begin position="1"/>
        <end position="106"/>
    </location>
</feature>
<accession>A0A9D3MQU2</accession>
<name>A0A9D3MQU2_ANGAN</name>
<feature type="compositionally biased region" description="Low complexity" evidence="1">
    <location>
        <begin position="121"/>
        <end position="149"/>
    </location>
</feature>
<dbReference type="Proteomes" id="UP001044222">
    <property type="component" value="Unassembled WGS sequence"/>
</dbReference>
<feature type="compositionally biased region" description="Low complexity" evidence="1">
    <location>
        <begin position="9"/>
        <end position="38"/>
    </location>
</feature>
<feature type="non-terminal residue" evidence="2">
    <location>
        <position position="1"/>
    </location>
</feature>
<keyword evidence="3" id="KW-1185">Reference proteome</keyword>
<proteinExistence type="predicted"/>